<dbReference type="Gene3D" id="3.40.1190.10">
    <property type="entry name" value="Mur-like, catalytic domain"/>
    <property type="match status" value="1"/>
</dbReference>
<feature type="domain" description="Mur ligase C-terminal" evidence="5">
    <location>
        <begin position="379"/>
        <end position="501"/>
    </location>
</feature>
<feature type="transmembrane region" description="Helical" evidence="4">
    <location>
        <begin position="52"/>
        <end position="83"/>
    </location>
</feature>
<dbReference type="PANTHER" id="PTHR43024">
    <property type="entry name" value="UDP-N-ACETYLMURAMOYL-TRIPEPTIDE--D-ALANYL-D-ALANINE LIGASE"/>
    <property type="match status" value="1"/>
</dbReference>
<gene>
    <name evidence="7" type="ORF">GGG17_01400</name>
</gene>
<dbReference type="GO" id="GO:0005524">
    <property type="term" value="F:ATP binding"/>
    <property type="evidence" value="ECO:0007669"/>
    <property type="project" value="UniProtKB-KW"/>
</dbReference>
<evidence type="ECO:0000256" key="1">
    <source>
        <dbReference type="ARBA" id="ARBA00022598"/>
    </source>
</evidence>
<sequence length="510" mass="53820">MILDVITWAAVAAALAAEDSRWLRVAQREHYEPGRATAMAGLWSKVKPENQLLLAAAALCIAGGLWAHPATLLGLAAIAAWPLGLPVRGRSAKFGWTDRMKRLTAVTVGLQLVLAAAAGLLGGPYAAAVVALLAVPLVDLAMAIMRPVEKKLAQRWVVEAQDKLRRLRPTVVAITGSYGKTSTKLYVNQLLSRSHAAVASPASFNNLMGLSRTVNDRLVPGTEVFVAEMGTYGPGEIRELCRVFPPTIAAITTIGEAHLERMKNRETIVRAKSEITEDAAISVLNVDVPELAALADRLDGVKRVVRCSTVPGTRADVVVAPVDEGRWEVTVDGAQVTTVDAPGAGHPINLAIAVGIARALDVDPATLAPLMVDLPGAAHRAELQRDDRGVAVIDDTYNSNPDGAASALRSARAAVGEGGRIYTITPGMVELGDQQAERNRAFGADATAAPNQVLAITQLTNKRALLAGASGQPGEVRTYASREEAAAAIMPETRAGDVVLFENDLPDNYP</sequence>
<comment type="caution">
    <text evidence="7">The sequence shown here is derived from an EMBL/GenBank/DDBJ whole genome shotgun (WGS) entry which is preliminary data.</text>
</comment>
<keyword evidence="8" id="KW-1185">Reference proteome</keyword>
<keyword evidence="4" id="KW-0472">Membrane</keyword>
<dbReference type="Pfam" id="PF08245">
    <property type="entry name" value="Mur_ligase_M"/>
    <property type="match status" value="1"/>
</dbReference>
<dbReference type="SUPFAM" id="SSF53623">
    <property type="entry name" value="MurD-like peptide ligases, catalytic domain"/>
    <property type="match status" value="1"/>
</dbReference>
<dbReference type="InterPro" id="IPR013221">
    <property type="entry name" value="Mur_ligase_cen"/>
</dbReference>
<keyword evidence="1" id="KW-0436">Ligase</keyword>
<evidence type="ECO:0000259" key="5">
    <source>
        <dbReference type="Pfam" id="PF02875"/>
    </source>
</evidence>
<keyword evidence="4" id="KW-0812">Transmembrane</keyword>
<feature type="domain" description="Mur ligase central" evidence="6">
    <location>
        <begin position="174"/>
        <end position="312"/>
    </location>
</feature>
<proteinExistence type="predicted"/>
<protein>
    <recommendedName>
        <fullName evidence="9">UDP-N-acetylmuramoyl-tripeptide--D-alanyl-D-alanine ligase</fullName>
    </recommendedName>
</protein>
<evidence type="ECO:0000256" key="2">
    <source>
        <dbReference type="ARBA" id="ARBA00022741"/>
    </source>
</evidence>
<dbReference type="Proteomes" id="UP000431092">
    <property type="component" value="Unassembled WGS sequence"/>
</dbReference>
<dbReference type="InterPro" id="IPR036565">
    <property type="entry name" value="Mur-like_cat_sf"/>
</dbReference>
<evidence type="ECO:0000256" key="4">
    <source>
        <dbReference type="SAM" id="Phobius"/>
    </source>
</evidence>
<dbReference type="InterPro" id="IPR004101">
    <property type="entry name" value="Mur_ligase_C"/>
</dbReference>
<organism evidence="7 8">
    <name type="scientific">Arsenicicoccus cauae</name>
    <dbReference type="NCBI Taxonomy" id="2663847"/>
    <lineage>
        <taxon>Bacteria</taxon>
        <taxon>Bacillati</taxon>
        <taxon>Actinomycetota</taxon>
        <taxon>Actinomycetes</taxon>
        <taxon>Micrococcales</taxon>
        <taxon>Intrasporangiaceae</taxon>
        <taxon>Arsenicicoccus</taxon>
    </lineage>
</organism>
<dbReference type="InterPro" id="IPR036615">
    <property type="entry name" value="Mur_ligase_C_dom_sf"/>
</dbReference>
<keyword evidence="2" id="KW-0547">Nucleotide-binding</keyword>
<evidence type="ECO:0000313" key="8">
    <source>
        <dbReference type="Proteomes" id="UP000431092"/>
    </source>
</evidence>
<dbReference type="EMBL" id="WLVL01000004">
    <property type="protein sequence ID" value="MTB70652.1"/>
    <property type="molecule type" value="Genomic_DNA"/>
</dbReference>
<dbReference type="Pfam" id="PF02875">
    <property type="entry name" value="Mur_ligase_C"/>
    <property type="match status" value="1"/>
</dbReference>
<keyword evidence="4" id="KW-1133">Transmembrane helix</keyword>
<dbReference type="Gene3D" id="3.90.190.20">
    <property type="entry name" value="Mur ligase, C-terminal domain"/>
    <property type="match status" value="1"/>
</dbReference>
<evidence type="ECO:0000256" key="3">
    <source>
        <dbReference type="ARBA" id="ARBA00022840"/>
    </source>
</evidence>
<evidence type="ECO:0008006" key="9">
    <source>
        <dbReference type="Google" id="ProtNLM"/>
    </source>
</evidence>
<dbReference type="InterPro" id="IPR051046">
    <property type="entry name" value="MurCDEF_CellWall_CoF430Synth"/>
</dbReference>
<feature type="transmembrane region" description="Helical" evidence="4">
    <location>
        <begin position="103"/>
        <end position="121"/>
    </location>
</feature>
<dbReference type="AlphaFoldDB" id="A0A6I3I9T0"/>
<dbReference type="PANTHER" id="PTHR43024:SF1">
    <property type="entry name" value="UDP-N-ACETYLMURAMOYL-TRIPEPTIDE--D-ALANYL-D-ALANINE LIGASE"/>
    <property type="match status" value="1"/>
</dbReference>
<accession>A0A6I3I9T0</accession>
<keyword evidence="3" id="KW-0067">ATP-binding</keyword>
<evidence type="ECO:0000259" key="6">
    <source>
        <dbReference type="Pfam" id="PF08245"/>
    </source>
</evidence>
<reference evidence="7 8" key="1">
    <citation type="submission" date="2019-11" db="EMBL/GenBank/DDBJ databases">
        <title>Whole genome sequencing identifies a novel species of the genus Arsenicicoccus isolated from human blood.</title>
        <authorList>
            <person name="Jeong J.H."/>
            <person name="Kweon O.J."/>
            <person name="Kim H.R."/>
            <person name="Kim T.-H."/>
            <person name="Ha S.-M."/>
            <person name="Lee M.-K."/>
        </authorList>
    </citation>
    <scope>NUCLEOTIDE SEQUENCE [LARGE SCALE GENOMIC DNA]</scope>
    <source>
        <strain evidence="7 8">MKL-02</strain>
    </source>
</reference>
<name>A0A6I3I9T0_9MICO</name>
<dbReference type="RefSeq" id="WP_154592017.1">
    <property type="nucleotide sequence ID" value="NZ_WLVL01000004.1"/>
</dbReference>
<dbReference type="SUPFAM" id="SSF53244">
    <property type="entry name" value="MurD-like peptide ligases, peptide-binding domain"/>
    <property type="match status" value="1"/>
</dbReference>
<dbReference type="GO" id="GO:0016881">
    <property type="term" value="F:acid-amino acid ligase activity"/>
    <property type="evidence" value="ECO:0007669"/>
    <property type="project" value="InterPro"/>
</dbReference>
<evidence type="ECO:0000313" key="7">
    <source>
        <dbReference type="EMBL" id="MTB70652.1"/>
    </source>
</evidence>